<organism evidence="13 14">
    <name type="scientific">Olea europaea subsp. europaea</name>
    <dbReference type="NCBI Taxonomy" id="158383"/>
    <lineage>
        <taxon>Eukaryota</taxon>
        <taxon>Viridiplantae</taxon>
        <taxon>Streptophyta</taxon>
        <taxon>Embryophyta</taxon>
        <taxon>Tracheophyta</taxon>
        <taxon>Spermatophyta</taxon>
        <taxon>Magnoliopsida</taxon>
        <taxon>eudicotyledons</taxon>
        <taxon>Gunneridae</taxon>
        <taxon>Pentapetalae</taxon>
        <taxon>asterids</taxon>
        <taxon>lamiids</taxon>
        <taxon>Lamiales</taxon>
        <taxon>Oleaceae</taxon>
        <taxon>Oleeae</taxon>
        <taxon>Olea</taxon>
    </lineage>
</organism>
<feature type="region of interest" description="Disordered" evidence="11">
    <location>
        <begin position="1064"/>
        <end position="1111"/>
    </location>
</feature>
<dbReference type="CDD" id="cd08215">
    <property type="entry name" value="STKc_Nek"/>
    <property type="match status" value="1"/>
</dbReference>
<keyword evidence="5 10" id="KW-0547">Nucleotide-binding</keyword>
<evidence type="ECO:0000256" key="6">
    <source>
        <dbReference type="ARBA" id="ARBA00022777"/>
    </source>
</evidence>
<dbReference type="GO" id="GO:0043622">
    <property type="term" value="P:cortical microtubule organization"/>
    <property type="evidence" value="ECO:0007669"/>
    <property type="project" value="EnsemblPlants"/>
</dbReference>
<comment type="catalytic activity">
    <reaction evidence="8">
        <text>L-threonyl-[protein] + ATP = O-phospho-L-threonyl-[protein] + ADP + H(+)</text>
        <dbReference type="Rhea" id="RHEA:46608"/>
        <dbReference type="Rhea" id="RHEA-COMP:11060"/>
        <dbReference type="Rhea" id="RHEA-COMP:11605"/>
        <dbReference type="ChEBI" id="CHEBI:15378"/>
        <dbReference type="ChEBI" id="CHEBI:30013"/>
        <dbReference type="ChEBI" id="CHEBI:30616"/>
        <dbReference type="ChEBI" id="CHEBI:61977"/>
        <dbReference type="ChEBI" id="CHEBI:456216"/>
        <dbReference type="EC" id="2.7.11.1"/>
    </reaction>
</comment>
<dbReference type="OrthoDB" id="248923at2759"/>
<feature type="compositionally biased region" description="Low complexity" evidence="11">
    <location>
        <begin position="704"/>
        <end position="719"/>
    </location>
</feature>
<dbReference type="GO" id="GO:0090627">
    <property type="term" value="P:plant epidermal cell differentiation"/>
    <property type="evidence" value="ECO:0007669"/>
    <property type="project" value="EnsemblPlants"/>
</dbReference>
<keyword evidence="3" id="KW-0723">Serine/threonine-protein kinase</keyword>
<evidence type="ECO:0000259" key="12">
    <source>
        <dbReference type="PROSITE" id="PS50011"/>
    </source>
</evidence>
<dbReference type="PANTHER" id="PTHR43671">
    <property type="entry name" value="SERINE/THREONINE-PROTEIN KINASE NEK"/>
    <property type="match status" value="1"/>
</dbReference>
<dbReference type="GO" id="GO:0055028">
    <property type="term" value="C:cortical microtubule"/>
    <property type="evidence" value="ECO:0007669"/>
    <property type="project" value="EnsemblPlants"/>
</dbReference>
<dbReference type="GO" id="GO:0004674">
    <property type="term" value="F:protein serine/threonine kinase activity"/>
    <property type="evidence" value="ECO:0007669"/>
    <property type="project" value="UniProtKB-KW"/>
</dbReference>
<evidence type="ECO:0000313" key="14">
    <source>
        <dbReference type="Proteomes" id="UP000594638"/>
    </source>
</evidence>
<feature type="region of interest" description="Disordered" evidence="11">
    <location>
        <begin position="859"/>
        <end position="900"/>
    </location>
</feature>
<comment type="caution">
    <text evidence="13">The sequence shown here is derived from an EMBL/GenBank/DDBJ whole genome shotgun (WGS) entry which is preliminary data.</text>
</comment>
<dbReference type="Pfam" id="PF00069">
    <property type="entry name" value="Pkinase"/>
    <property type="match status" value="1"/>
</dbReference>
<dbReference type="SMART" id="SM00220">
    <property type="entry name" value="S_TKc"/>
    <property type="match status" value="1"/>
</dbReference>
<dbReference type="InterPro" id="IPR011009">
    <property type="entry name" value="Kinase-like_dom_sf"/>
</dbReference>
<dbReference type="InterPro" id="IPR008271">
    <property type="entry name" value="Ser/Thr_kinase_AS"/>
</dbReference>
<feature type="compositionally biased region" description="Polar residues" evidence="11">
    <location>
        <begin position="671"/>
        <end position="680"/>
    </location>
</feature>
<dbReference type="GO" id="GO:0005524">
    <property type="term" value="F:ATP binding"/>
    <property type="evidence" value="ECO:0007669"/>
    <property type="project" value="UniProtKB-UniRule"/>
</dbReference>
<dbReference type="EMBL" id="CACTIH010000204">
    <property type="protein sequence ID" value="CAA2956990.1"/>
    <property type="molecule type" value="Genomic_DNA"/>
</dbReference>
<keyword evidence="6 13" id="KW-0418">Kinase</keyword>
<dbReference type="EC" id="2.7.11.1" evidence="2"/>
<protein>
    <recommendedName>
        <fullName evidence="2">non-specific serine/threonine protein kinase</fullName>
        <ecNumber evidence="2">2.7.11.1</ecNumber>
    </recommendedName>
</protein>
<feature type="domain" description="Protein kinase" evidence="12">
    <location>
        <begin position="8"/>
        <end position="262"/>
    </location>
</feature>
<accession>A0A8S0PR73</accession>
<feature type="region of interest" description="Disordered" evidence="11">
    <location>
        <begin position="285"/>
        <end position="308"/>
    </location>
</feature>
<dbReference type="FunFam" id="3.30.200.20:FF:000108">
    <property type="entry name" value="Serine/threonine-protein kinase Nek2"/>
    <property type="match status" value="1"/>
</dbReference>
<feature type="compositionally biased region" description="Polar residues" evidence="11">
    <location>
        <begin position="889"/>
        <end position="900"/>
    </location>
</feature>
<dbReference type="Gene3D" id="1.10.510.10">
    <property type="entry name" value="Transferase(Phosphotransferase) domain 1"/>
    <property type="match status" value="1"/>
</dbReference>
<comment type="catalytic activity">
    <reaction evidence="9">
        <text>L-seryl-[protein] + ATP = O-phospho-L-seryl-[protein] + ADP + H(+)</text>
        <dbReference type="Rhea" id="RHEA:17989"/>
        <dbReference type="Rhea" id="RHEA-COMP:9863"/>
        <dbReference type="Rhea" id="RHEA-COMP:11604"/>
        <dbReference type="ChEBI" id="CHEBI:15378"/>
        <dbReference type="ChEBI" id="CHEBI:29999"/>
        <dbReference type="ChEBI" id="CHEBI:30616"/>
        <dbReference type="ChEBI" id="CHEBI:83421"/>
        <dbReference type="ChEBI" id="CHEBI:456216"/>
        <dbReference type="EC" id="2.7.11.1"/>
    </reaction>
</comment>
<dbReference type="InterPro" id="IPR017441">
    <property type="entry name" value="Protein_kinase_ATP_BS"/>
</dbReference>
<dbReference type="InterPro" id="IPR000719">
    <property type="entry name" value="Prot_kinase_dom"/>
</dbReference>
<name>A0A8S0PR73_OLEEU</name>
<dbReference type="PROSITE" id="PS00108">
    <property type="entry name" value="PROTEIN_KINASE_ST"/>
    <property type="match status" value="1"/>
</dbReference>
<dbReference type="Gene3D" id="3.30.200.20">
    <property type="entry name" value="Phosphorylase Kinase, domain 1"/>
    <property type="match status" value="1"/>
</dbReference>
<reference evidence="13 14" key="1">
    <citation type="submission" date="2019-12" db="EMBL/GenBank/DDBJ databases">
        <authorList>
            <person name="Alioto T."/>
            <person name="Alioto T."/>
            <person name="Gomez Garrido J."/>
        </authorList>
    </citation>
    <scope>NUCLEOTIDE SEQUENCE [LARGE SCALE GENOMIC DNA]</scope>
</reference>
<evidence type="ECO:0000256" key="5">
    <source>
        <dbReference type="ARBA" id="ARBA00022741"/>
    </source>
</evidence>
<dbReference type="PROSITE" id="PS50011">
    <property type="entry name" value="PROTEIN_KINASE_DOM"/>
    <property type="match status" value="1"/>
</dbReference>
<evidence type="ECO:0000256" key="3">
    <source>
        <dbReference type="ARBA" id="ARBA00022527"/>
    </source>
</evidence>
<feature type="compositionally biased region" description="Basic and acidic residues" evidence="11">
    <location>
        <begin position="558"/>
        <end position="567"/>
    </location>
</feature>
<evidence type="ECO:0000256" key="9">
    <source>
        <dbReference type="ARBA" id="ARBA00048679"/>
    </source>
</evidence>
<feature type="region of interest" description="Disordered" evidence="11">
    <location>
        <begin position="498"/>
        <end position="585"/>
    </location>
</feature>
<feature type="region of interest" description="Disordered" evidence="11">
    <location>
        <begin position="468"/>
        <end position="487"/>
    </location>
</feature>
<feature type="compositionally biased region" description="Polar residues" evidence="11">
    <location>
        <begin position="859"/>
        <end position="882"/>
    </location>
</feature>
<dbReference type="PANTHER" id="PTHR43671:SF98">
    <property type="entry name" value="SERINE_THREONINE-PROTEIN KINASE NEK11"/>
    <property type="match status" value="1"/>
</dbReference>
<feature type="compositionally biased region" description="Polar residues" evidence="11">
    <location>
        <begin position="1071"/>
        <end position="1084"/>
    </location>
</feature>
<proteinExistence type="inferred from homology"/>
<dbReference type="InterPro" id="IPR050660">
    <property type="entry name" value="NEK_Ser/Thr_kinase"/>
</dbReference>
<gene>
    <name evidence="13" type="ORF">OLEA9_A110333</name>
</gene>
<dbReference type="Gramene" id="OE9A110333T1">
    <property type="protein sequence ID" value="OE9A110333C1"/>
    <property type="gene ID" value="OE9A110333"/>
</dbReference>
<evidence type="ECO:0000256" key="8">
    <source>
        <dbReference type="ARBA" id="ARBA00047899"/>
    </source>
</evidence>
<dbReference type="SUPFAM" id="SSF56112">
    <property type="entry name" value="Protein kinase-like (PK-like)"/>
    <property type="match status" value="1"/>
</dbReference>
<keyword evidence="4" id="KW-0808">Transferase</keyword>
<evidence type="ECO:0000256" key="10">
    <source>
        <dbReference type="PROSITE-ProRule" id="PRU10141"/>
    </source>
</evidence>
<evidence type="ECO:0000256" key="4">
    <source>
        <dbReference type="ARBA" id="ARBA00022679"/>
    </source>
</evidence>
<dbReference type="PROSITE" id="PS00107">
    <property type="entry name" value="PROTEIN_KINASE_ATP"/>
    <property type="match status" value="1"/>
</dbReference>
<evidence type="ECO:0000313" key="13">
    <source>
        <dbReference type="EMBL" id="CAA2956990.1"/>
    </source>
</evidence>
<sequence>MESRMDQYEIMEQIGRGAFGAAILVNHKLERKKYVLKKIRLARQTERCRRSAHQEMALIARIQHPYIVEFKEAWVEKGCYVCIVTGYCEGRDMAELMKKSNGQFFPEEKLLKWFAQLLLAVEYLHSKFVLHRDLKCSNIFLTKDQDVRLGDFGLAKTLKADDLASSVVGTPNYMCPELLADIPYGFKSDIWSLGCCIYEMAAHRHAFKAFDMAGLISKINRSSIGPLPSCYSPSLKTIIKGMLRKNPERRPSASEILKHPYLQPYVDQFRPSNCPPALGKPLFGTRDTGKSIAEGQSSNSSSSDRDNLLSCEKNMQGVVINCGHKAKDMDLASLDDVNCGQLQLKKDQQKNYTVSTTIKHHEVMKPLQEEQRSSVEPKQPRTIKKIIIALKEGKVQENSSPMRSNQKVSNLGNQKSFVEASMKITKPGLVNPGFKANAEIPPAALVKANSDSTKRIRATHSMKHQLPVMETPPKTKPRHEGTPPSGLVKVIAEDGFPTKMRQKTPPTLVQRPPFPGRMRQVNCDSPNRMDNNMKVGPMENQETEKSPDSVPYGCHPHTPRETVKNSEKTASAVSKRVQADSSNSASSSVSIQGFEICYDASTPFISSSEHLLCSHEQVAEIEILESGPSYSGSSSSPSERLECLSRENHRGECKSSHHQATETEIIRSRPSCYTSYSSPSEALENRLRETQGCNRSSHHQATETESQPSCYTSSSSPSEALEDQCRETQGRNKSSHHLATETEIIESHPNCYISSSSPSEMLEDQCRETQVRNRISSHHQATETDIIESRPSCYTSLTPPSESLDDKYRETLVSNNKSSHHQATKTEIIESRPTCYTSSTSPLERLEDLCREEGCNSKSSHRQATATENIESQPSCYTSSLSHSERLENPSSDNHGNKFNSIGIFSETSEECSDYRVTDAGHCDGNTSSNITTGIHVPEELLAGEKDNPYHLAWSNPTSASRDNDKYMVKRLVSLATECSPSSASPVSLSQKSLLLDDGVVSRNAIKEKLSGTHFPPSFDGVIHVIRHSSFQVGSEQPVIQDVERNLDVGKLVNVMTDEPDIKSPAYSAVPKSSSFSENASCENPVNKEIGSISDNSIPMVPKSDSSEPAKINPVVAPEKSLVKETLDVNSFRQRAEALEGLLELSADLLQQHRLEELSVILKPFGKEKVSPRDTAIWLAKSLKGMMLEDSGRIS</sequence>
<evidence type="ECO:0000256" key="2">
    <source>
        <dbReference type="ARBA" id="ARBA00012513"/>
    </source>
</evidence>
<keyword evidence="14" id="KW-1185">Reference proteome</keyword>
<feature type="region of interest" description="Disordered" evidence="11">
    <location>
        <begin position="671"/>
        <end position="738"/>
    </location>
</feature>
<dbReference type="Proteomes" id="UP000594638">
    <property type="component" value="Unassembled WGS sequence"/>
</dbReference>
<dbReference type="AlphaFoldDB" id="A0A8S0PR73"/>
<comment type="similarity">
    <text evidence="1">Belongs to the protein kinase superfamily. NEK Ser/Thr protein kinase family. NIMA subfamily.</text>
</comment>
<evidence type="ECO:0000256" key="7">
    <source>
        <dbReference type="ARBA" id="ARBA00022840"/>
    </source>
</evidence>
<keyword evidence="7 10" id="KW-0067">ATP-binding</keyword>
<evidence type="ECO:0000256" key="1">
    <source>
        <dbReference type="ARBA" id="ARBA00010886"/>
    </source>
</evidence>
<feature type="binding site" evidence="10">
    <location>
        <position position="37"/>
    </location>
    <ligand>
        <name>ATP</name>
        <dbReference type="ChEBI" id="CHEBI:30616"/>
    </ligand>
</feature>
<evidence type="ECO:0000256" key="11">
    <source>
        <dbReference type="SAM" id="MobiDB-lite"/>
    </source>
</evidence>